<evidence type="ECO:0000256" key="3">
    <source>
        <dbReference type="ARBA" id="ARBA00023110"/>
    </source>
</evidence>
<dbReference type="SUPFAM" id="SSF54534">
    <property type="entry name" value="FKBP-like"/>
    <property type="match status" value="3"/>
</dbReference>
<dbReference type="Gene3D" id="3.10.50.40">
    <property type="match status" value="1"/>
</dbReference>
<evidence type="ECO:0000313" key="7">
    <source>
        <dbReference type="EMBL" id="OMJ86023.1"/>
    </source>
</evidence>
<accession>A0A1R2CAJ5</accession>
<evidence type="ECO:0000256" key="1">
    <source>
        <dbReference type="ARBA" id="ARBA00000971"/>
    </source>
</evidence>
<dbReference type="EC" id="5.2.1.8" evidence="2"/>
<protein>
    <recommendedName>
        <fullName evidence="2">peptidylprolyl isomerase</fullName>
        <ecNumber evidence="2">5.2.1.8</ecNumber>
    </recommendedName>
</protein>
<keyword evidence="3" id="KW-0697">Rotamase</keyword>
<dbReference type="InterPro" id="IPR046357">
    <property type="entry name" value="PPIase_dom_sf"/>
</dbReference>
<dbReference type="SMART" id="SM00028">
    <property type="entry name" value="TPR"/>
    <property type="match status" value="2"/>
</dbReference>
<reference evidence="7 8" key="1">
    <citation type="submission" date="2016-11" db="EMBL/GenBank/DDBJ databases">
        <title>The macronuclear genome of Stentor coeruleus: a giant cell with tiny introns.</title>
        <authorList>
            <person name="Slabodnick M."/>
            <person name="Ruby J.G."/>
            <person name="Reiff S.B."/>
            <person name="Swart E.C."/>
            <person name="Gosai S."/>
            <person name="Prabakaran S."/>
            <person name="Witkowska E."/>
            <person name="Larue G.E."/>
            <person name="Fisher S."/>
            <person name="Freeman R.M."/>
            <person name="Gunawardena J."/>
            <person name="Chu W."/>
            <person name="Stover N.A."/>
            <person name="Gregory B.D."/>
            <person name="Nowacki M."/>
            <person name="Derisi J."/>
            <person name="Roy S.W."/>
            <person name="Marshall W.F."/>
            <person name="Sood P."/>
        </authorList>
    </citation>
    <scope>NUCLEOTIDE SEQUENCE [LARGE SCALE GENOMIC DNA]</scope>
    <source>
        <strain evidence="7">WM001</strain>
    </source>
</reference>
<dbReference type="SUPFAM" id="SSF48452">
    <property type="entry name" value="TPR-like"/>
    <property type="match status" value="1"/>
</dbReference>
<evidence type="ECO:0000256" key="6">
    <source>
        <dbReference type="SAM" id="MobiDB-lite"/>
    </source>
</evidence>
<organism evidence="7 8">
    <name type="scientific">Stentor coeruleus</name>
    <dbReference type="NCBI Taxonomy" id="5963"/>
    <lineage>
        <taxon>Eukaryota</taxon>
        <taxon>Sar</taxon>
        <taxon>Alveolata</taxon>
        <taxon>Ciliophora</taxon>
        <taxon>Postciliodesmatophora</taxon>
        <taxon>Heterotrichea</taxon>
        <taxon>Heterotrichida</taxon>
        <taxon>Stentoridae</taxon>
        <taxon>Stentor</taxon>
    </lineage>
</organism>
<feature type="region of interest" description="Disordered" evidence="6">
    <location>
        <begin position="1"/>
        <end position="20"/>
    </location>
</feature>
<dbReference type="EMBL" id="MPUH01000218">
    <property type="protein sequence ID" value="OMJ86023.1"/>
    <property type="molecule type" value="Genomic_DNA"/>
</dbReference>
<sequence>MELSGSEVSSVINFGSDAEMPEDPIEEPVYLGRKREKFYKMILERGEGIDKPGTIDEVTIRYCDFSEDLSSKPFQTLQLGQGHLADYIEKGIVSMKKNEAIDLHVPEAMTKSEAKIIKIELINFINIHDLHADKMLFKKVLEKSTQIDRISYKDEVKINLSIIQGDELLSEILDYELIVGVSICHEGLVEILTTMKETEYSEITVKLEYFKEKFMIDVKGNQDPIVRIRVLKLVKLTDIYVNGGFFKKILSPGNNISPYPHSQIEFEYKAQWDSQEIQGIMTAYLDENQIPSLWEDCLKQMKEGEYSHIECFPNDKSKNLKDGLIENLNIPSDTPVLYFRLIRIISGSALYEMEDEDKKIMAIRMKAAGTSLFRCNLFAKAIEKYDIGLGVLNPVKDNLDLFLDLYTSLQLNVALSFSKQKDYRNCIIRCDRVLEHNPKDIKTIYRKASALKYMFEYTQANEVFQKALDISREKGDMQAEKDILKELEQVKELEINYKKKEKKLYAGLFK</sequence>
<comment type="caution">
    <text evidence="7">The sequence shown here is derived from an EMBL/GenBank/DDBJ whole genome shotgun (WGS) entry which is preliminary data.</text>
</comment>
<dbReference type="Gene3D" id="1.25.40.10">
    <property type="entry name" value="Tetratricopeptide repeat domain"/>
    <property type="match status" value="1"/>
</dbReference>
<keyword evidence="8" id="KW-1185">Reference proteome</keyword>
<proteinExistence type="predicted"/>
<comment type="catalytic activity">
    <reaction evidence="1">
        <text>[protein]-peptidylproline (omega=180) = [protein]-peptidylproline (omega=0)</text>
        <dbReference type="Rhea" id="RHEA:16237"/>
        <dbReference type="Rhea" id="RHEA-COMP:10747"/>
        <dbReference type="Rhea" id="RHEA-COMP:10748"/>
        <dbReference type="ChEBI" id="CHEBI:83833"/>
        <dbReference type="ChEBI" id="CHEBI:83834"/>
        <dbReference type="EC" id="5.2.1.8"/>
    </reaction>
</comment>
<keyword evidence="5" id="KW-0175">Coiled coil</keyword>
<feature type="compositionally biased region" description="Polar residues" evidence="6">
    <location>
        <begin position="1"/>
        <end position="13"/>
    </location>
</feature>
<dbReference type="InterPro" id="IPR050754">
    <property type="entry name" value="FKBP4/5/8-like"/>
</dbReference>
<gene>
    <name evidence="7" type="ORF">SteCoe_12525</name>
</gene>
<dbReference type="PANTHER" id="PTHR46512:SF9">
    <property type="entry name" value="PEPTIDYLPROLYL ISOMERASE"/>
    <property type="match status" value="1"/>
</dbReference>
<dbReference type="InterPro" id="IPR019734">
    <property type="entry name" value="TPR_rpt"/>
</dbReference>
<dbReference type="GO" id="GO:0003755">
    <property type="term" value="F:peptidyl-prolyl cis-trans isomerase activity"/>
    <property type="evidence" value="ECO:0007669"/>
    <property type="project" value="UniProtKB-EC"/>
</dbReference>
<name>A0A1R2CAJ5_9CILI</name>
<dbReference type="InterPro" id="IPR011990">
    <property type="entry name" value="TPR-like_helical_dom_sf"/>
</dbReference>
<dbReference type="AlphaFoldDB" id="A0A1R2CAJ5"/>
<keyword evidence="4" id="KW-0413">Isomerase</keyword>
<evidence type="ECO:0000313" key="8">
    <source>
        <dbReference type="Proteomes" id="UP000187209"/>
    </source>
</evidence>
<dbReference type="PANTHER" id="PTHR46512">
    <property type="entry name" value="PEPTIDYLPROLYL ISOMERASE"/>
    <property type="match status" value="1"/>
</dbReference>
<evidence type="ECO:0000256" key="2">
    <source>
        <dbReference type="ARBA" id="ARBA00013194"/>
    </source>
</evidence>
<evidence type="ECO:0000256" key="4">
    <source>
        <dbReference type="ARBA" id="ARBA00023235"/>
    </source>
</evidence>
<dbReference type="Proteomes" id="UP000187209">
    <property type="component" value="Unassembled WGS sequence"/>
</dbReference>
<dbReference type="OrthoDB" id="292604at2759"/>
<evidence type="ECO:0000256" key="5">
    <source>
        <dbReference type="SAM" id="Coils"/>
    </source>
</evidence>
<feature type="coiled-coil region" evidence="5">
    <location>
        <begin position="470"/>
        <end position="503"/>
    </location>
</feature>